<dbReference type="RefSeq" id="WP_157017408.1">
    <property type="nucleotide sequence ID" value="NZ_KK073874.1"/>
</dbReference>
<comment type="caution">
    <text evidence="1">The sequence shown here is derived from an EMBL/GenBank/DDBJ whole genome shotgun (WGS) entry which is preliminary data.</text>
</comment>
<gene>
    <name evidence="1" type="ORF">CryarDRAFT_1225</name>
</gene>
<proteinExistence type="predicted"/>
<reference evidence="1 2" key="1">
    <citation type="submission" date="2013-07" db="EMBL/GenBank/DDBJ databases">
        <authorList>
            <consortium name="DOE Joint Genome Institute"/>
            <person name="Eisen J."/>
            <person name="Huntemann M."/>
            <person name="Han J."/>
            <person name="Chen A."/>
            <person name="Kyrpides N."/>
            <person name="Mavromatis K."/>
            <person name="Markowitz V."/>
            <person name="Palaniappan K."/>
            <person name="Ivanova N."/>
            <person name="Schaumberg A."/>
            <person name="Pati A."/>
            <person name="Liolios K."/>
            <person name="Nordberg H.P."/>
            <person name="Cantor M.N."/>
            <person name="Hua S.X."/>
            <person name="Woyke T."/>
        </authorList>
    </citation>
    <scope>NUCLEOTIDE SEQUENCE [LARGE SCALE GENOMIC DNA]</scope>
    <source>
        <strain evidence="1 2">DSM 44712</strain>
    </source>
</reference>
<evidence type="ECO:0000313" key="2">
    <source>
        <dbReference type="Proteomes" id="UP000021053"/>
    </source>
</evidence>
<dbReference type="EMBL" id="JFBT01000001">
    <property type="protein sequence ID" value="EXG80159.1"/>
    <property type="molecule type" value="Genomic_DNA"/>
</dbReference>
<organism evidence="1 2">
    <name type="scientific">Cryptosporangium arvum DSM 44712</name>
    <dbReference type="NCBI Taxonomy" id="927661"/>
    <lineage>
        <taxon>Bacteria</taxon>
        <taxon>Bacillati</taxon>
        <taxon>Actinomycetota</taxon>
        <taxon>Actinomycetes</taxon>
        <taxon>Cryptosporangiales</taxon>
        <taxon>Cryptosporangiaceae</taxon>
        <taxon>Cryptosporangium</taxon>
    </lineage>
</organism>
<dbReference type="Proteomes" id="UP000021053">
    <property type="component" value="Unassembled WGS sequence"/>
</dbReference>
<accession>A0A010ZN98</accession>
<dbReference type="AlphaFoldDB" id="A0A010ZN98"/>
<dbReference type="HOGENOM" id="CLU_808257_0_0_11"/>
<keyword evidence="2" id="KW-1185">Reference proteome</keyword>
<sequence>MAVNVMAGPARLAPDQDTAEVARVVWGALTRQRQQLHQGRRCTASRSPLLRDAHSQHCLVCDELALDAQERVVVSWQRQAEREPWTHARIVSCAQSVLADRVRTRLSASGLVARPERWLEQKSFLPHVDPAGRVLLVALIVSVGYYTCIPTAGGRVRLGPQVVQPLIDGVRRGAFASALTRAWPSDDEPDLGKAAGHLAAALVAWRELRPEQYASLVGLAEANRTVLSLDVAGMRSDVEFTHLAGVPAGDDVAEVVIEQRGRWIVGTEHVAATSALLRRFLGRVQEVARSASAPAELRTLLVEEAEKLAAEDGNPSWLRELRDRPAVVSALIDRAAELIPARA</sequence>
<protein>
    <submittedName>
        <fullName evidence="1">Uncharacterized protein</fullName>
    </submittedName>
</protein>
<name>A0A010ZN98_9ACTN</name>
<evidence type="ECO:0000313" key="1">
    <source>
        <dbReference type="EMBL" id="EXG80159.1"/>
    </source>
</evidence>
<dbReference type="OrthoDB" id="5173150at2"/>